<sequence>MSELPSREARITYYRCAAAEIDIREWRITMAMLAYPKEPKEITQFRWTQGLQRELYHCRNSFGKMKLAGFHDMYMPPMVLIMTTTALCWDPTGPYVDVKLMPRPKGPPSDLPEGLRKIAVLNQWWTWDENSTDGVPAWWINPGALYREPVMMERQEWDGFITQLTALEEQLMSLQQSEAEEATGHETMLVVMKDLYEKIK</sequence>
<dbReference type="EMBL" id="LUGG01000006">
    <property type="protein sequence ID" value="OBZ73968.1"/>
    <property type="molecule type" value="Genomic_DNA"/>
</dbReference>
<comment type="caution">
    <text evidence="1">The sequence shown here is derived from an EMBL/GenBank/DDBJ whole genome shotgun (WGS) entry which is preliminary data.</text>
</comment>
<evidence type="ECO:0000313" key="2">
    <source>
        <dbReference type="EMBL" id="OBZ73968.1"/>
    </source>
</evidence>
<accession>A0A1C7LLC6</accession>
<protein>
    <submittedName>
        <fullName evidence="1">Uncharacterized protein</fullName>
    </submittedName>
</protein>
<keyword evidence="3" id="KW-1185">Reference proteome</keyword>
<evidence type="ECO:0000313" key="1">
    <source>
        <dbReference type="EMBL" id="OBZ65358.1"/>
    </source>
</evidence>
<gene>
    <name evidence="2" type="ORF">A0H81_06585</name>
    <name evidence="1" type="ORF">A0H81_14676</name>
</gene>
<dbReference type="EMBL" id="LUGG01000045">
    <property type="protein sequence ID" value="OBZ65358.1"/>
    <property type="molecule type" value="Genomic_DNA"/>
</dbReference>
<name>A0A1C7LLC6_GRIFR</name>
<evidence type="ECO:0000313" key="3">
    <source>
        <dbReference type="Proteomes" id="UP000092993"/>
    </source>
</evidence>
<dbReference type="AlphaFoldDB" id="A0A1C7LLC6"/>
<dbReference type="Proteomes" id="UP000092993">
    <property type="component" value="Unassembled WGS sequence"/>
</dbReference>
<reference evidence="1 3" key="1">
    <citation type="submission" date="2016-03" db="EMBL/GenBank/DDBJ databases">
        <title>Whole genome sequencing of Grifola frondosa 9006-11.</title>
        <authorList>
            <person name="Min B."/>
            <person name="Park H."/>
            <person name="Kim J.-G."/>
            <person name="Cho H."/>
            <person name="Oh Y.-L."/>
            <person name="Kong W.-S."/>
            <person name="Choi I.-G."/>
        </authorList>
    </citation>
    <scope>NUCLEOTIDE SEQUENCE [LARGE SCALE GENOMIC DNA]</scope>
    <source>
        <strain evidence="1 3">9006-11</strain>
    </source>
</reference>
<organism evidence="1 3">
    <name type="scientific">Grifola frondosa</name>
    <name type="common">Maitake</name>
    <name type="synonym">Polyporus frondosus</name>
    <dbReference type="NCBI Taxonomy" id="5627"/>
    <lineage>
        <taxon>Eukaryota</taxon>
        <taxon>Fungi</taxon>
        <taxon>Dikarya</taxon>
        <taxon>Basidiomycota</taxon>
        <taxon>Agaricomycotina</taxon>
        <taxon>Agaricomycetes</taxon>
        <taxon>Polyporales</taxon>
        <taxon>Grifolaceae</taxon>
        <taxon>Grifola</taxon>
    </lineage>
</organism>
<proteinExistence type="predicted"/>